<dbReference type="Pfam" id="PF02321">
    <property type="entry name" value="OEP"/>
    <property type="match status" value="2"/>
</dbReference>
<evidence type="ECO:0000256" key="3">
    <source>
        <dbReference type="ARBA" id="ARBA00022448"/>
    </source>
</evidence>
<dbReference type="InterPro" id="IPR051906">
    <property type="entry name" value="TolC-like"/>
</dbReference>
<evidence type="ECO:0000256" key="6">
    <source>
        <dbReference type="ARBA" id="ARBA00023136"/>
    </source>
</evidence>
<dbReference type="Gene3D" id="1.20.1600.10">
    <property type="entry name" value="Outer membrane efflux proteins (OEP)"/>
    <property type="match status" value="1"/>
</dbReference>
<proteinExistence type="inferred from homology"/>
<dbReference type="GO" id="GO:0015562">
    <property type="term" value="F:efflux transmembrane transporter activity"/>
    <property type="evidence" value="ECO:0007669"/>
    <property type="project" value="InterPro"/>
</dbReference>
<dbReference type="GO" id="GO:1990281">
    <property type="term" value="C:efflux pump complex"/>
    <property type="evidence" value="ECO:0007669"/>
    <property type="project" value="TreeGrafter"/>
</dbReference>
<dbReference type="SUPFAM" id="SSF56954">
    <property type="entry name" value="Outer membrane efflux proteins (OEP)"/>
    <property type="match status" value="1"/>
</dbReference>
<comment type="caution">
    <text evidence="10">The sequence shown here is derived from an EMBL/GenBank/DDBJ whole genome shotgun (WGS) entry which is preliminary data.</text>
</comment>
<feature type="chain" id="PRO_5030971527" evidence="9">
    <location>
        <begin position="23"/>
        <end position="444"/>
    </location>
</feature>
<evidence type="ECO:0000256" key="1">
    <source>
        <dbReference type="ARBA" id="ARBA00004442"/>
    </source>
</evidence>
<sequence length="444" mass="49055">MKTFNKTIPVVLLVLFGGTVLAQSTTYSLGQLTDIALKNNHILAIKQLQIEERQAKIKEDEVKRLPVVNVNGSYQYNFNLAEITIPAGTIGVIPLSATNQVPLPNVDKTFTVGKNNMYNAGVTAYQPLSQQAKIKTGVEASKLEVNLTEKEKQKITLQIKYGIEQLYFGILINQKQLAEAQAKWELAKAKLEDVTNALEAGKTIGVNRAGLLASIADEEQNILKLTYQIQNYTSDLAKLTGINDDNFEVESQVPVLPELPAYATLAGEVSSNPDLQMAQLTKNKAELGIKAAKLSDRPDVGLVAGYVFQSGNPISPMNNPFVGLNLKWNLQDLYTNKQVAKQRSFQLKQAQENILNTQQQLTYDLEKAYRKTVQSKSLIGVAEKALNYRREELKLQEDKQSVGMNLKTDLLTTKALIAKAEADVYAAQLAYILSVSEVKQLIGQ</sequence>
<evidence type="ECO:0000256" key="2">
    <source>
        <dbReference type="ARBA" id="ARBA00007613"/>
    </source>
</evidence>
<dbReference type="InterPro" id="IPR003423">
    <property type="entry name" value="OMP_efflux"/>
</dbReference>
<evidence type="ECO:0000256" key="9">
    <source>
        <dbReference type="SAM" id="SignalP"/>
    </source>
</evidence>
<evidence type="ECO:0000313" key="10">
    <source>
        <dbReference type="EMBL" id="MBB3842130.1"/>
    </source>
</evidence>
<comment type="similarity">
    <text evidence="2">Belongs to the outer membrane factor (OMF) (TC 1.B.17) family.</text>
</comment>
<dbReference type="Proteomes" id="UP000541352">
    <property type="component" value="Unassembled WGS sequence"/>
</dbReference>
<feature type="signal peptide" evidence="9">
    <location>
        <begin position="1"/>
        <end position="22"/>
    </location>
</feature>
<keyword evidence="11" id="KW-1185">Reference proteome</keyword>
<evidence type="ECO:0000313" key="11">
    <source>
        <dbReference type="Proteomes" id="UP000541352"/>
    </source>
</evidence>
<keyword evidence="6" id="KW-0472">Membrane</keyword>
<dbReference type="PANTHER" id="PTHR30026:SF20">
    <property type="entry name" value="OUTER MEMBRANE PROTEIN TOLC"/>
    <property type="match status" value="1"/>
</dbReference>
<keyword evidence="4" id="KW-1134">Transmembrane beta strand</keyword>
<dbReference type="RefSeq" id="WP_183980276.1">
    <property type="nucleotide sequence ID" value="NZ_JACIBY010000026.1"/>
</dbReference>
<evidence type="ECO:0000256" key="8">
    <source>
        <dbReference type="SAM" id="Coils"/>
    </source>
</evidence>
<feature type="coiled-coil region" evidence="8">
    <location>
        <begin position="140"/>
        <end position="197"/>
    </location>
</feature>
<evidence type="ECO:0000256" key="7">
    <source>
        <dbReference type="ARBA" id="ARBA00023237"/>
    </source>
</evidence>
<name>A0A7W6ETR1_9BACT</name>
<keyword evidence="8" id="KW-0175">Coiled coil</keyword>
<dbReference type="GO" id="GO:0009279">
    <property type="term" value="C:cell outer membrane"/>
    <property type="evidence" value="ECO:0007669"/>
    <property type="project" value="UniProtKB-SubCell"/>
</dbReference>
<organism evidence="10 11">
    <name type="scientific">Runella defluvii</name>
    <dbReference type="NCBI Taxonomy" id="370973"/>
    <lineage>
        <taxon>Bacteria</taxon>
        <taxon>Pseudomonadati</taxon>
        <taxon>Bacteroidota</taxon>
        <taxon>Cytophagia</taxon>
        <taxon>Cytophagales</taxon>
        <taxon>Spirosomataceae</taxon>
        <taxon>Runella</taxon>
    </lineage>
</organism>
<reference evidence="10 11" key="1">
    <citation type="submission" date="2020-08" db="EMBL/GenBank/DDBJ databases">
        <title>Genomic Encyclopedia of Type Strains, Phase IV (KMG-IV): sequencing the most valuable type-strain genomes for metagenomic binning, comparative biology and taxonomic classification.</title>
        <authorList>
            <person name="Goeker M."/>
        </authorList>
    </citation>
    <scope>NUCLEOTIDE SEQUENCE [LARGE SCALE GENOMIC DNA]</scope>
    <source>
        <strain evidence="10 11">DSM 17976</strain>
    </source>
</reference>
<keyword evidence="3" id="KW-0813">Transport</keyword>
<evidence type="ECO:0000256" key="5">
    <source>
        <dbReference type="ARBA" id="ARBA00022692"/>
    </source>
</evidence>
<keyword evidence="7" id="KW-0998">Cell outer membrane</keyword>
<dbReference type="AlphaFoldDB" id="A0A7W6ETR1"/>
<evidence type="ECO:0000256" key="4">
    <source>
        <dbReference type="ARBA" id="ARBA00022452"/>
    </source>
</evidence>
<keyword evidence="9" id="KW-0732">Signal</keyword>
<gene>
    <name evidence="10" type="ORF">FHS57_006161</name>
</gene>
<accession>A0A7W6ETR1</accession>
<dbReference type="PANTHER" id="PTHR30026">
    <property type="entry name" value="OUTER MEMBRANE PROTEIN TOLC"/>
    <property type="match status" value="1"/>
</dbReference>
<comment type="subcellular location">
    <subcellularLocation>
        <location evidence="1">Cell outer membrane</location>
    </subcellularLocation>
</comment>
<protein>
    <submittedName>
        <fullName evidence="10">Outer membrane protein TolC</fullName>
    </submittedName>
</protein>
<keyword evidence="5" id="KW-0812">Transmembrane</keyword>
<dbReference type="EMBL" id="JACIBY010000026">
    <property type="protein sequence ID" value="MBB3842130.1"/>
    <property type="molecule type" value="Genomic_DNA"/>
</dbReference>
<dbReference type="GO" id="GO:0015288">
    <property type="term" value="F:porin activity"/>
    <property type="evidence" value="ECO:0007669"/>
    <property type="project" value="TreeGrafter"/>
</dbReference>